<evidence type="ECO:0000256" key="1">
    <source>
        <dbReference type="PROSITE-ProRule" id="PRU00278"/>
    </source>
</evidence>
<feature type="domain" description="PpiC" evidence="2">
    <location>
        <begin position="223"/>
        <end position="326"/>
    </location>
</feature>
<evidence type="ECO:0000259" key="2">
    <source>
        <dbReference type="PROSITE" id="PS50198"/>
    </source>
</evidence>
<dbReference type="AlphaFoldDB" id="A0A2S7SZL3"/>
<reference evidence="3 4" key="1">
    <citation type="submission" date="2018-01" db="EMBL/GenBank/DDBJ databases">
        <title>A novel member of the phylum Bacteroidetes isolated from glacier ice.</title>
        <authorList>
            <person name="Liu Q."/>
            <person name="Xin Y.-H."/>
        </authorList>
    </citation>
    <scope>NUCLEOTIDE SEQUENCE [LARGE SCALE GENOMIC DNA]</scope>
    <source>
        <strain evidence="3 4">RB1R16</strain>
    </source>
</reference>
<evidence type="ECO:0000313" key="3">
    <source>
        <dbReference type="EMBL" id="PQJ12393.1"/>
    </source>
</evidence>
<feature type="domain" description="PpiC" evidence="2">
    <location>
        <begin position="118"/>
        <end position="218"/>
    </location>
</feature>
<name>A0A2S7SZL3_9BACT</name>
<dbReference type="InterPro" id="IPR000297">
    <property type="entry name" value="PPIase_PpiC"/>
</dbReference>
<dbReference type="InterPro" id="IPR046357">
    <property type="entry name" value="PPIase_dom_sf"/>
</dbReference>
<dbReference type="Proteomes" id="UP000239872">
    <property type="component" value="Unassembled WGS sequence"/>
</dbReference>
<proteinExistence type="predicted"/>
<dbReference type="Pfam" id="PF13616">
    <property type="entry name" value="Rotamase_3"/>
    <property type="match status" value="1"/>
</dbReference>
<evidence type="ECO:0000313" key="4">
    <source>
        <dbReference type="Proteomes" id="UP000239872"/>
    </source>
</evidence>
<dbReference type="InterPro" id="IPR050245">
    <property type="entry name" value="PrsA_foldase"/>
</dbReference>
<organism evidence="3 4">
    <name type="scientific">Flavipsychrobacter stenotrophus</name>
    <dbReference type="NCBI Taxonomy" id="2077091"/>
    <lineage>
        <taxon>Bacteria</taxon>
        <taxon>Pseudomonadati</taxon>
        <taxon>Bacteroidota</taxon>
        <taxon>Chitinophagia</taxon>
        <taxon>Chitinophagales</taxon>
        <taxon>Chitinophagaceae</taxon>
        <taxon>Flavipsychrobacter</taxon>
    </lineage>
</organism>
<dbReference type="PANTHER" id="PTHR47245">
    <property type="entry name" value="PEPTIDYLPROLYL ISOMERASE"/>
    <property type="match status" value="1"/>
</dbReference>
<sequence>MRKLVITCLISGIGITSGYAQTLFTYGTHSVAKNDFLRVYKKNSINKKPDMTDTALRTYLDLYGLFRMKVAEADKQHLDTVDKIQKDLDTYRKQLAKNYLTDEQVTNKLIKEAYDRSKEDVHVKHILINCPPGSDSTLPYRKADSIYNLIVTNKAKFEDLAKQFSDDKGSKENGGDIGFFSAMQTVYSFENVAYSTPVGKMSKPFRSQFGYHIVKVIEKRADRGQIKVAQILFLSPKSRGEEGMEAARKRADSVIAQLKKGTSFAVMARALSEDKYSVNDSGVMKQFGVGRYQPVFENAAFSLKNIGEYSQPVKTDYGYHIIKLLAKYPVQPYDSVYTTLKHKVENDSRAQTAREIFFNKIKEKNGYREYPENVSAIVDKLMSMVADTGKAKGTFKSTDFNNMTKPVFTLAGKNYLQNDYMRFLENLTHGRLNGPKQTVVKDAFGVYVSNVVTDFQEHKLVEENPDFRILMEEYRDGIMLFELMDRNVWSKATKDSAGLKAFYESHKTKYVWENGFEGSVYTFKNKASLDTAQQILKAGNVTDEDLIKALNTQNNPDRVTIQRGRYEFSKFRDATQAELTANKTKVMPGVNGTYRMVVARQVFTTPGIKTLDEARGYVVAEYQDHLEKEWNAMMKKEYPMKVNEKVFQSMVGSK</sequence>
<dbReference type="InterPro" id="IPR023058">
    <property type="entry name" value="PPIase_PpiC_CS"/>
</dbReference>
<dbReference type="PROSITE" id="PS50198">
    <property type="entry name" value="PPIC_PPIASE_2"/>
    <property type="match status" value="2"/>
</dbReference>
<dbReference type="GO" id="GO:0003755">
    <property type="term" value="F:peptidyl-prolyl cis-trans isomerase activity"/>
    <property type="evidence" value="ECO:0007669"/>
    <property type="project" value="UniProtKB-KW"/>
</dbReference>
<dbReference type="PANTHER" id="PTHR47245:SF2">
    <property type="entry name" value="PEPTIDYL-PROLYL CIS-TRANS ISOMERASE HP_0175-RELATED"/>
    <property type="match status" value="1"/>
</dbReference>
<comment type="caution">
    <text evidence="3">The sequence shown here is derived from an EMBL/GenBank/DDBJ whole genome shotgun (WGS) entry which is preliminary data.</text>
</comment>
<keyword evidence="1" id="KW-0413">Isomerase</keyword>
<dbReference type="EMBL" id="PPSL01000001">
    <property type="protein sequence ID" value="PQJ12393.1"/>
    <property type="molecule type" value="Genomic_DNA"/>
</dbReference>
<keyword evidence="1" id="KW-0697">Rotamase</keyword>
<dbReference type="OrthoDB" id="14196at2"/>
<dbReference type="SUPFAM" id="SSF54534">
    <property type="entry name" value="FKBP-like"/>
    <property type="match status" value="2"/>
</dbReference>
<dbReference type="RefSeq" id="WP_105037277.1">
    <property type="nucleotide sequence ID" value="NZ_PPSL01000001.1"/>
</dbReference>
<dbReference type="Pfam" id="PF00639">
    <property type="entry name" value="Rotamase"/>
    <property type="match status" value="1"/>
</dbReference>
<dbReference type="Gene3D" id="3.10.50.40">
    <property type="match status" value="2"/>
</dbReference>
<accession>A0A2S7SZL3</accession>
<gene>
    <name evidence="3" type="ORF">CJD36_001185</name>
</gene>
<protein>
    <recommendedName>
        <fullName evidence="2">PpiC domain-containing protein</fullName>
    </recommendedName>
</protein>
<dbReference type="PROSITE" id="PS01096">
    <property type="entry name" value="PPIC_PPIASE_1"/>
    <property type="match status" value="1"/>
</dbReference>
<keyword evidence="4" id="KW-1185">Reference proteome</keyword>